<dbReference type="eggNOG" id="KOG0832">
    <property type="taxonomic scope" value="Eukaryota"/>
</dbReference>
<dbReference type="RefSeq" id="XP_002174722.1">
    <property type="nucleotide sequence ID" value="XM_002174686.2"/>
</dbReference>
<keyword evidence="6" id="KW-1185">Reference proteome</keyword>
<dbReference type="STRING" id="402676.B6K4M2"/>
<dbReference type="HOGENOM" id="CLU_040318_4_0_1"/>
<keyword evidence="2 4" id="KW-0689">Ribosomal protein</keyword>
<dbReference type="PRINTS" id="PR00395">
    <property type="entry name" value="RIBOSOMALS2"/>
</dbReference>
<dbReference type="NCBIfam" id="TIGR01011">
    <property type="entry name" value="rpsB_bact"/>
    <property type="match status" value="1"/>
</dbReference>
<proteinExistence type="inferred from homology"/>
<dbReference type="PANTHER" id="PTHR12534:SF0">
    <property type="entry name" value="SMALL RIBOSOMAL SUBUNIT PROTEIN US2M"/>
    <property type="match status" value="1"/>
</dbReference>
<dbReference type="VEuPathDB" id="FungiDB:SJAG_03584"/>
<dbReference type="InterPro" id="IPR018130">
    <property type="entry name" value="Ribosomal_uS2_CS"/>
</dbReference>
<dbReference type="Pfam" id="PF00318">
    <property type="entry name" value="Ribosomal_S2"/>
    <property type="match status" value="2"/>
</dbReference>
<keyword evidence="3" id="KW-0687">Ribonucleoprotein</keyword>
<evidence type="ECO:0000256" key="2">
    <source>
        <dbReference type="ARBA" id="ARBA00022980"/>
    </source>
</evidence>
<dbReference type="InterPro" id="IPR005706">
    <property type="entry name" value="Ribosomal_uS2_bac/mit/plastid"/>
</dbReference>
<name>B6K4M2_SCHJY</name>
<dbReference type="Proteomes" id="UP000001744">
    <property type="component" value="Unassembled WGS sequence"/>
</dbReference>
<dbReference type="EMBL" id="KE651167">
    <property type="protein sequence ID" value="EEB08429.1"/>
    <property type="molecule type" value="Genomic_DNA"/>
</dbReference>
<organism evidence="4 6">
    <name type="scientific">Schizosaccharomyces japonicus (strain yFS275 / FY16936)</name>
    <name type="common">Fission yeast</name>
    <dbReference type="NCBI Taxonomy" id="402676"/>
    <lineage>
        <taxon>Eukaryota</taxon>
        <taxon>Fungi</taxon>
        <taxon>Dikarya</taxon>
        <taxon>Ascomycota</taxon>
        <taxon>Taphrinomycotina</taxon>
        <taxon>Schizosaccharomycetes</taxon>
        <taxon>Schizosaccharomycetales</taxon>
        <taxon>Schizosaccharomycetaceae</taxon>
        <taxon>Schizosaccharomyces</taxon>
    </lineage>
</organism>
<dbReference type="AlphaFoldDB" id="B6K4M2"/>
<dbReference type="HAMAP" id="MF_00291_B">
    <property type="entry name" value="Ribosomal_uS2_B"/>
    <property type="match status" value="1"/>
</dbReference>
<reference evidence="4 6" key="1">
    <citation type="journal article" date="2011" name="Science">
        <title>Comparative functional genomics of the fission yeasts.</title>
        <authorList>
            <person name="Rhind N."/>
            <person name="Chen Z."/>
            <person name="Yassour M."/>
            <person name="Thompson D.A."/>
            <person name="Haas B.J."/>
            <person name="Habib N."/>
            <person name="Wapinski I."/>
            <person name="Roy S."/>
            <person name="Lin M.F."/>
            <person name="Heiman D.I."/>
            <person name="Young S.K."/>
            <person name="Furuya K."/>
            <person name="Guo Y."/>
            <person name="Pidoux A."/>
            <person name="Chen H.M."/>
            <person name="Robbertse B."/>
            <person name="Goldberg J.M."/>
            <person name="Aoki K."/>
            <person name="Bayne E.H."/>
            <person name="Berlin A.M."/>
            <person name="Desjardins C.A."/>
            <person name="Dobbs E."/>
            <person name="Dukaj L."/>
            <person name="Fan L."/>
            <person name="FitzGerald M.G."/>
            <person name="French C."/>
            <person name="Gujja S."/>
            <person name="Hansen K."/>
            <person name="Keifenheim D."/>
            <person name="Levin J.Z."/>
            <person name="Mosher R.A."/>
            <person name="Mueller C.A."/>
            <person name="Pfiffner J."/>
            <person name="Priest M."/>
            <person name="Russ C."/>
            <person name="Smialowska A."/>
            <person name="Swoboda P."/>
            <person name="Sykes S.M."/>
            <person name="Vaughn M."/>
            <person name="Vengrova S."/>
            <person name="Yoder R."/>
            <person name="Zeng Q."/>
            <person name="Allshire R."/>
            <person name="Baulcombe D."/>
            <person name="Birren B.W."/>
            <person name="Brown W."/>
            <person name="Ekwall K."/>
            <person name="Kellis M."/>
            <person name="Leatherwood J."/>
            <person name="Levin H."/>
            <person name="Margalit H."/>
            <person name="Martienssen R."/>
            <person name="Nieduszynski C.A."/>
            <person name="Spatafora J.W."/>
            <person name="Friedman N."/>
            <person name="Dalgaard J.Z."/>
            <person name="Baumann P."/>
            <person name="Niki H."/>
            <person name="Regev A."/>
            <person name="Nusbaum C."/>
        </authorList>
    </citation>
    <scope>NUCLEOTIDE SEQUENCE [LARGE SCALE GENOMIC DNA]</scope>
    <source>
        <strain evidence="6">yFS275 / FY16936</strain>
    </source>
</reference>
<dbReference type="InterPro" id="IPR023591">
    <property type="entry name" value="Ribosomal_uS2_flav_dom_sf"/>
</dbReference>
<dbReference type="GO" id="GO:0003735">
    <property type="term" value="F:structural constituent of ribosome"/>
    <property type="evidence" value="ECO:0000318"/>
    <property type="project" value="GO_Central"/>
</dbReference>
<evidence type="ECO:0000313" key="4">
    <source>
        <dbReference type="EMBL" id="EEB08429.1"/>
    </source>
</evidence>
<evidence type="ECO:0000313" key="5">
    <source>
        <dbReference type="JaponicusDB" id="SJAG_03584"/>
    </source>
</evidence>
<dbReference type="GO" id="GO:0006412">
    <property type="term" value="P:translation"/>
    <property type="evidence" value="ECO:0007669"/>
    <property type="project" value="InterPro"/>
</dbReference>
<dbReference type="Gene3D" id="3.40.50.10490">
    <property type="entry name" value="Glucose-6-phosphate isomerase like protein, domain 1"/>
    <property type="match status" value="1"/>
</dbReference>
<protein>
    <submittedName>
        <fullName evidence="4">Ribosomal protein subunit S2</fullName>
    </submittedName>
</protein>
<evidence type="ECO:0000256" key="3">
    <source>
        <dbReference type="ARBA" id="ARBA00023274"/>
    </source>
</evidence>
<evidence type="ECO:0000256" key="1">
    <source>
        <dbReference type="ARBA" id="ARBA00006242"/>
    </source>
</evidence>
<dbReference type="PANTHER" id="PTHR12534">
    <property type="entry name" value="30S RIBOSOMAL PROTEIN S2 PROKARYOTIC AND ORGANELLAR"/>
    <property type="match status" value="1"/>
</dbReference>
<dbReference type="PROSITE" id="PS00962">
    <property type="entry name" value="RIBOSOMAL_S2_1"/>
    <property type="match status" value="1"/>
</dbReference>
<dbReference type="InterPro" id="IPR001865">
    <property type="entry name" value="Ribosomal_uS2"/>
</dbReference>
<sequence>MSAPKLSLEQLTKRRFKLRDVFNKVGSKVSPFYSPSLAIRSPPKPRDVSIAALLAAQAHLGHATSLWNPMNQPFIYGIRNGIHIISLDKTLVFLRRAINVIQEVARTKGIILFVGTKPGQKLSVMAAAKRCNGYFIFNRWVPGLLTNAKTVQPTLGGSLKTVDQDGKEVRAPTPSFLYPDLIVILNPLENINVCKEAQRVSVPTIGIVDTNVDPRLVTYPIPANDDSLRCSDLIVGLLSQAACEGMD</sequence>
<gene>
    <name evidence="5" type="primary">mrp4</name>
    <name evidence="4" type="ORF">SJAG_03584</name>
</gene>
<dbReference type="JaponicusDB" id="SJAG_03584">
    <property type="gene designation" value="mrp4"/>
</dbReference>
<dbReference type="CDD" id="cd01425">
    <property type="entry name" value="RPS2"/>
    <property type="match status" value="1"/>
</dbReference>
<evidence type="ECO:0000313" key="6">
    <source>
        <dbReference type="Proteomes" id="UP000001744"/>
    </source>
</evidence>
<dbReference type="GeneID" id="7048843"/>
<dbReference type="OrthoDB" id="2320368at2759"/>
<dbReference type="SUPFAM" id="SSF52313">
    <property type="entry name" value="Ribosomal protein S2"/>
    <property type="match status" value="1"/>
</dbReference>
<dbReference type="GO" id="GO:0005763">
    <property type="term" value="C:mitochondrial small ribosomal subunit"/>
    <property type="evidence" value="ECO:0000318"/>
    <property type="project" value="GO_Central"/>
</dbReference>
<dbReference type="OMA" id="PYIFMEK"/>
<comment type="similarity">
    <text evidence="1">Belongs to the universal ribosomal protein uS2 family.</text>
</comment>
<accession>B6K4M2</accession>